<comment type="caution">
    <text evidence="2">The sequence shown here is derived from an EMBL/GenBank/DDBJ whole genome shotgun (WGS) entry which is preliminary data.</text>
</comment>
<organism evidence="2 3">
    <name type="scientific">Halanaerobacter jeridensis</name>
    <dbReference type="NCBI Taxonomy" id="706427"/>
    <lineage>
        <taxon>Bacteria</taxon>
        <taxon>Bacillati</taxon>
        <taxon>Bacillota</taxon>
        <taxon>Clostridia</taxon>
        <taxon>Halanaerobiales</taxon>
        <taxon>Halobacteroidaceae</taxon>
        <taxon>Halanaerobacter</taxon>
    </lineage>
</organism>
<reference evidence="2" key="1">
    <citation type="submission" date="2021-01" db="EMBL/GenBank/DDBJ databases">
        <title>Genomic Encyclopedia of Type Strains, Phase IV (KMG-IV): sequencing the most valuable type-strain genomes for metagenomic binning, comparative biology and taxonomic classification.</title>
        <authorList>
            <person name="Goeker M."/>
        </authorList>
    </citation>
    <scope>NUCLEOTIDE SEQUENCE</scope>
    <source>
        <strain evidence="2">DSM 23230</strain>
    </source>
</reference>
<gene>
    <name evidence="2" type="ORF">JOC47_001577</name>
</gene>
<keyword evidence="2" id="KW-0378">Hydrolase</keyword>
<dbReference type="PANTHER" id="PTHR30337">
    <property type="entry name" value="COMPONENT OF ATP-DEPENDENT DSDNA EXONUCLEASE"/>
    <property type="match status" value="1"/>
</dbReference>
<dbReference type="InterPro" id="IPR029052">
    <property type="entry name" value="Metallo-depent_PP-like"/>
</dbReference>
<evidence type="ECO:0000313" key="3">
    <source>
        <dbReference type="Proteomes" id="UP000774000"/>
    </source>
</evidence>
<sequence length="76" mass="8519">MAALKFIHAADIHLGSTIQLPQLDISKQQEKLLEKANFNAFAYIIETAISQEVDFIILAGDVYDQQQRSIKANQSN</sequence>
<dbReference type="InterPro" id="IPR050535">
    <property type="entry name" value="DNA_Repair-Maintenance_Comp"/>
</dbReference>
<dbReference type="Proteomes" id="UP000774000">
    <property type="component" value="Unassembled WGS sequence"/>
</dbReference>
<feature type="domain" description="Calcineurin-like phosphoesterase" evidence="1">
    <location>
        <begin position="4"/>
        <end position="66"/>
    </location>
</feature>
<dbReference type="GO" id="GO:0004527">
    <property type="term" value="F:exonuclease activity"/>
    <property type="evidence" value="ECO:0007669"/>
    <property type="project" value="UniProtKB-KW"/>
</dbReference>
<accession>A0A938XS73</accession>
<proteinExistence type="predicted"/>
<keyword evidence="2" id="KW-0540">Nuclease</keyword>
<evidence type="ECO:0000259" key="1">
    <source>
        <dbReference type="Pfam" id="PF00149"/>
    </source>
</evidence>
<dbReference type="Gene3D" id="3.60.21.10">
    <property type="match status" value="1"/>
</dbReference>
<dbReference type="EMBL" id="JAFBDQ010000006">
    <property type="protein sequence ID" value="MBM7556726.1"/>
    <property type="molecule type" value="Genomic_DNA"/>
</dbReference>
<dbReference type="RefSeq" id="WP_204701494.1">
    <property type="nucleotide sequence ID" value="NZ_JAFBDQ010000006.1"/>
</dbReference>
<dbReference type="SUPFAM" id="SSF56300">
    <property type="entry name" value="Metallo-dependent phosphatases"/>
    <property type="match status" value="1"/>
</dbReference>
<protein>
    <submittedName>
        <fullName evidence="2">DNA repair exonuclease SbcCD nuclease subunit</fullName>
    </submittedName>
</protein>
<name>A0A938XS73_9FIRM</name>
<dbReference type="PANTHER" id="PTHR30337:SF7">
    <property type="entry name" value="PHOSPHOESTERASE"/>
    <property type="match status" value="1"/>
</dbReference>
<keyword evidence="2" id="KW-0269">Exonuclease</keyword>
<evidence type="ECO:0000313" key="2">
    <source>
        <dbReference type="EMBL" id="MBM7556726.1"/>
    </source>
</evidence>
<dbReference type="InterPro" id="IPR004843">
    <property type="entry name" value="Calcineurin-like_PHP"/>
</dbReference>
<dbReference type="AlphaFoldDB" id="A0A938XS73"/>
<keyword evidence="3" id="KW-1185">Reference proteome</keyword>
<dbReference type="Pfam" id="PF00149">
    <property type="entry name" value="Metallophos"/>
    <property type="match status" value="1"/>
</dbReference>